<dbReference type="Proteomes" id="UP000280073">
    <property type="component" value="Unassembled WGS sequence"/>
</dbReference>
<organism evidence="1 2">
    <name type="scientific">Acinetobacter baumannii</name>
    <dbReference type="NCBI Taxonomy" id="470"/>
    <lineage>
        <taxon>Bacteria</taxon>
        <taxon>Pseudomonadati</taxon>
        <taxon>Pseudomonadota</taxon>
        <taxon>Gammaproteobacteria</taxon>
        <taxon>Moraxellales</taxon>
        <taxon>Moraxellaceae</taxon>
        <taxon>Acinetobacter</taxon>
        <taxon>Acinetobacter calcoaceticus/baumannii complex</taxon>
    </lineage>
</organism>
<dbReference type="AlphaFoldDB" id="A0A3R9S200"/>
<protein>
    <submittedName>
        <fullName evidence="1">Aromatic ring-hydroxylating dioxygenase subunit alpha</fullName>
    </submittedName>
</protein>
<gene>
    <name evidence="1" type="ORF">EA686_12110</name>
</gene>
<dbReference type="GO" id="GO:0051213">
    <property type="term" value="F:dioxygenase activity"/>
    <property type="evidence" value="ECO:0007669"/>
    <property type="project" value="UniProtKB-KW"/>
</dbReference>
<feature type="non-terminal residue" evidence="1">
    <location>
        <position position="57"/>
    </location>
</feature>
<evidence type="ECO:0000313" key="1">
    <source>
        <dbReference type="EMBL" id="RSR56482.1"/>
    </source>
</evidence>
<reference evidence="1 2" key="1">
    <citation type="submission" date="2018-10" db="EMBL/GenBank/DDBJ databases">
        <title>GWAS and RNA-Seq identify cryptic mechanisms of antimicrobial resistance in Acinetobacter baumannii.</title>
        <authorList>
            <person name="Sahl J.W."/>
        </authorList>
    </citation>
    <scope>NUCLEOTIDE SEQUENCE [LARGE SCALE GENOMIC DNA]</scope>
    <source>
        <strain evidence="1 2">TG28175</strain>
    </source>
</reference>
<dbReference type="EMBL" id="RFDI01000606">
    <property type="protein sequence ID" value="RSR56482.1"/>
    <property type="molecule type" value="Genomic_DNA"/>
</dbReference>
<accession>A0A3R9S200</accession>
<name>A0A3R9S200_ACIBA</name>
<sequence>MNAIPTLTPLAMPCNSSFEAKDWEILSTHWYPVARIQDVSNAPQRVTLLDVNMALYK</sequence>
<keyword evidence="1" id="KW-0223">Dioxygenase</keyword>
<comment type="caution">
    <text evidence="1">The sequence shown here is derived from an EMBL/GenBank/DDBJ whole genome shotgun (WGS) entry which is preliminary data.</text>
</comment>
<evidence type="ECO:0000313" key="2">
    <source>
        <dbReference type="Proteomes" id="UP000280073"/>
    </source>
</evidence>
<proteinExistence type="predicted"/>
<keyword evidence="1" id="KW-0560">Oxidoreductase</keyword>